<protein>
    <recommendedName>
        <fullName evidence="3">Glycosyltransferase family 2 protein</fullName>
    </recommendedName>
</protein>
<dbReference type="Gene3D" id="3.90.550.10">
    <property type="entry name" value="Spore Coat Polysaccharide Biosynthesis Protein SpsA, Chain A"/>
    <property type="match status" value="1"/>
</dbReference>
<organism evidence="1 2">
    <name type="scientific">Paenibacillus cremeus</name>
    <dbReference type="NCBI Taxonomy" id="2163881"/>
    <lineage>
        <taxon>Bacteria</taxon>
        <taxon>Bacillati</taxon>
        <taxon>Bacillota</taxon>
        <taxon>Bacilli</taxon>
        <taxon>Bacillales</taxon>
        <taxon>Paenibacillaceae</taxon>
        <taxon>Paenibacillus</taxon>
    </lineage>
</organism>
<dbReference type="SUPFAM" id="SSF53448">
    <property type="entry name" value="Nucleotide-diphospho-sugar transferases"/>
    <property type="match status" value="1"/>
</dbReference>
<keyword evidence="2" id="KW-1185">Reference proteome</keyword>
<name>A0A559KID6_9BACL</name>
<dbReference type="RefSeq" id="WP_144842410.1">
    <property type="nucleotide sequence ID" value="NZ_VNJI01000001.1"/>
</dbReference>
<comment type="caution">
    <text evidence="1">The sequence shown here is derived from an EMBL/GenBank/DDBJ whole genome shotgun (WGS) entry which is preliminary data.</text>
</comment>
<evidence type="ECO:0008006" key="3">
    <source>
        <dbReference type="Google" id="ProtNLM"/>
    </source>
</evidence>
<dbReference type="EMBL" id="VNJI01000001">
    <property type="protein sequence ID" value="TVY11828.1"/>
    <property type="molecule type" value="Genomic_DNA"/>
</dbReference>
<gene>
    <name evidence="1" type="ORF">FPZ49_00600</name>
</gene>
<dbReference type="OrthoDB" id="186344at2"/>
<proteinExistence type="predicted"/>
<dbReference type="Proteomes" id="UP000317036">
    <property type="component" value="Unassembled WGS sequence"/>
</dbReference>
<evidence type="ECO:0000313" key="1">
    <source>
        <dbReference type="EMBL" id="TVY11828.1"/>
    </source>
</evidence>
<accession>A0A559KID6</accession>
<evidence type="ECO:0000313" key="2">
    <source>
        <dbReference type="Proteomes" id="UP000317036"/>
    </source>
</evidence>
<sequence>MIFCTMAGKEQLAHAVVLAKSVKAHHPGAQMHLCLVESHIPAEKTQDFDEIVLVTNQGAAVGSPDSFCAARAFFIRHLLHAGYDKLIYLDPETNVYSSLNEIEELLNHHEIIACPYHLEPCHWDDFKPEIECLRNGFLHAGFLALRNSDHSRRFASWWCERIEASFFGPEKDAMAGHKWLSLAMVPFQIYLLKNPAYHIAAWNLRATGRSIAWGTEGGYAVDGVSLKTFCFSNPNGLLDHNASLFLSDPSSAGHALIQSYKRELEAVR</sequence>
<reference evidence="1 2" key="1">
    <citation type="submission" date="2019-07" db="EMBL/GenBank/DDBJ databases">
        <authorList>
            <person name="Kim J."/>
        </authorList>
    </citation>
    <scope>NUCLEOTIDE SEQUENCE [LARGE SCALE GENOMIC DNA]</scope>
    <source>
        <strain evidence="1 2">JC52</strain>
    </source>
</reference>
<dbReference type="InterPro" id="IPR029044">
    <property type="entry name" value="Nucleotide-diphossugar_trans"/>
</dbReference>
<dbReference type="AlphaFoldDB" id="A0A559KID6"/>